<comment type="caution">
    <text evidence="4">The sequence shown here is derived from an EMBL/GenBank/DDBJ whole genome shotgun (WGS) entry which is preliminary data.</text>
</comment>
<dbReference type="PROSITE" id="PS51176">
    <property type="entry name" value="PDH_ADH"/>
    <property type="match status" value="1"/>
</dbReference>
<dbReference type="GO" id="GO:0006571">
    <property type="term" value="P:tyrosine biosynthetic process"/>
    <property type="evidence" value="ECO:0007669"/>
    <property type="project" value="InterPro"/>
</dbReference>
<dbReference type="AlphaFoldDB" id="U2FFF8"/>
<keyword evidence="5" id="KW-1185">Reference proteome</keyword>
<dbReference type="eggNOG" id="COG0287">
    <property type="taxonomic scope" value="Bacteria"/>
</dbReference>
<reference evidence="4 5" key="1">
    <citation type="journal article" date="2011" name="J. Bacteriol.">
        <title>Genome sequence of Haloplasma contractile, an unusual contractile bacterium from a deep-sea anoxic brine lake.</title>
        <authorList>
            <person name="Antunes A."/>
            <person name="Alam I."/>
            <person name="El Dorry H."/>
            <person name="Siam R."/>
            <person name="Robertson A."/>
            <person name="Bajic V.B."/>
            <person name="Stingl U."/>
        </authorList>
    </citation>
    <scope>NUCLEOTIDE SEQUENCE [LARGE SCALE GENOMIC DNA]</scope>
    <source>
        <strain evidence="4 5">SSD-17B</strain>
    </source>
</reference>
<dbReference type="SUPFAM" id="SSF48179">
    <property type="entry name" value="6-phosphogluconate dehydrogenase C-terminal domain-like"/>
    <property type="match status" value="1"/>
</dbReference>
<evidence type="ECO:0000259" key="3">
    <source>
        <dbReference type="PROSITE" id="PS51176"/>
    </source>
</evidence>
<dbReference type="InterPro" id="IPR046826">
    <property type="entry name" value="PDH_N"/>
</dbReference>
<dbReference type="PANTHER" id="PTHR21363">
    <property type="entry name" value="PREPHENATE DEHYDROGENASE"/>
    <property type="match status" value="1"/>
</dbReference>
<dbReference type="InParanoid" id="U2FFF8"/>
<dbReference type="PANTHER" id="PTHR21363:SF0">
    <property type="entry name" value="PREPHENATE DEHYDROGENASE [NADP(+)]"/>
    <property type="match status" value="1"/>
</dbReference>
<comment type="similarity">
    <text evidence="1">Belongs to the prephenate/arogenate dehydrogenase family.</text>
</comment>
<accession>U2FFF8</accession>
<name>U2FFF8_9MOLU</name>
<dbReference type="FunFam" id="3.40.50.720:FF:000208">
    <property type="entry name" value="Prephenate dehydrogenase"/>
    <property type="match status" value="1"/>
</dbReference>
<reference evidence="4 5" key="2">
    <citation type="journal article" date="2013" name="PLoS ONE">
        <title>INDIGO - INtegrated Data Warehouse of MIcrobial GenOmes with Examples from the Red Sea Extremophiles.</title>
        <authorList>
            <person name="Alam I."/>
            <person name="Antunes A."/>
            <person name="Kamau A.A."/>
            <person name="Ba Alawi W."/>
            <person name="Kalkatawi M."/>
            <person name="Stingl U."/>
            <person name="Bajic V.B."/>
        </authorList>
    </citation>
    <scope>NUCLEOTIDE SEQUENCE [LARGE SCALE GENOMIC DNA]</scope>
    <source>
        <strain evidence="4 5">SSD-17B</strain>
    </source>
</reference>
<dbReference type="Pfam" id="PF20463">
    <property type="entry name" value="PDH_C"/>
    <property type="match status" value="1"/>
</dbReference>
<evidence type="ECO:0000256" key="2">
    <source>
        <dbReference type="ARBA" id="ARBA00023002"/>
    </source>
</evidence>
<dbReference type="Pfam" id="PF02153">
    <property type="entry name" value="PDH_N"/>
    <property type="match status" value="1"/>
</dbReference>
<dbReference type="InterPro" id="IPR036291">
    <property type="entry name" value="NAD(P)-bd_dom_sf"/>
</dbReference>
<dbReference type="SUPFAM" id="SSF51735">
    <property type="entry name" value="NAD(P)-binding Rossmann-fold domains"/>
    <property type="match status" value="1"/>
</dbReference>
<evidence type="ECO:0000256" key="1">
    <source>
        <dbReference type="ARBA" id="ARBA00007964"/>
    </source>
</evidence>
<dbReference type="InterPro" id="IPR050812">
    <property type="entry name" value="Preph/Arog_dehydrog"/>
</dbReference>
<keyword evidence="2 4" id="KW-0560">Oxidoreductase</keyword>
<evidence type="ECO:0000313" key="5">
    <source>
        <dbReference type="Proteomes" id="UP000005707"/>
    </source>
</evidence>
<protein>
    <submittedName>
        <fullName evidence="4">Prephenate dehydrogenase protein</fullName>
        <ecNumber evidence="4">1.3.1.12</ecNumber>
    </submittedName>
</protein>
<dbReference type="InterPro" id="IPR003099">
    <property type="entry name" value="Prephen_DH"/>
</dbReference>
<dbReference type="Gene3D" id="3.40.50.720">
    <property type="entry name" value="NAD(P)-binding Rossmann-like Domain"/>
    <property type="match status" value="1"/>
</dbReference>
<dbReference type="FunCoup" id="U2FFF8">
    <property type="interactions" value="232"/>
</dbReference>
<dbReference type="InterPro" id="IPR008927">
    <property type="entry name" value="6-PGluconate_DH-like_C_sf"/>
</dbReference>
<organism evidence="4 5">
    <name type="scientific">Haloplasma contractile SSD-17B</name>
    <dbReference type="NCBI Taxonomy" id="1033810"/>
    <lineage>
        <taxon>Bacteria</taxon>
        <taxon>Bacillati</taxon>
        <taxon>Mycoplasmatota</taxon>
        <taxon>Mollicutes</taxon>
        <taxon>Haloplasmatales</taxon>
        <taxon>Haloplasmataceae</taxon>
        <taxon>Haloplasma</taxon>
    </lineage>
</organism>
<dbReference type="Proteomes" id="UP000005707">
    <property type="component" value="Unassembled WGS sequence"/>
</dbReference>
<dbReference type="InterPro" id="IPR046825">
    <property type="entry name" value="PDH_C"/>
</dbReference>
<feature type="domain" description="Prephenate/arogenate dehydrogenase" evidence="3">
    <location>
        <begin position="4"/>
        <end position="292"/>
    </location>
</feature>
<dbReference type="EMBL" id="AFNU02000009">
    <property type="protein sequence ID" value="ERJ11655.1"/>
    <property type="molecule type" value="Genomic_DNA"/>
</dbReference>
<dbReference type="GO" id="GO:0008977">
    <property type="term" value="F:prephenate dehydrogenase (NAD+) activity"/>
    <property type="evidence" value="ECO:0007669"/>
    <property type="project" value="UniProtKB-EC"/>
</dbReference>
<proteinExistence type="inferred from homology"/>
<sequence>MMFRKTAIIGLGLIGGSLAKALRKYDMCETIVGLDLCSETLDCAKKDNCIDEGYNELVQGIRDADLIVISVPVGKMNTVLVDVFKNAKKGAWILDACSVKERICKEAEILLQNRNDVVFIGGHPMAGSEKSGFVHSSSNLFENAPFLLVPNNIFLDDSSDFIQWLKLLKVRPIIMNGEDHDLKVGYISHLPHLISTAIINTISHNTVNPKDIMNLSGGGFKDTTRIAESDPNLWTDIYLNNRRLSQVLDAFIREMESLKELLANNDYQPLYNYLLEAKVFKSKCSIKENERRVNKCLAI</sequence>
<dbReference type="EC" id="1.3.1.12" evidence="4"/>
<evidence type="ECO:0000313" key="4">
    <source>
        <dbReference type="EMBL" id="ERJ11655.1"/>
    </source>
</evidence>
<dbReference type="GO" id="GO:0070403">
    <property type="term" value="F:NAD+ binding"/>
    <property type="evidence" value="ECO:0007669"/>
    <property type="project" value="InterPro"/>
</dbReference>
<dbReference type="Gene3D" id="1.10.3660.10">
    <property type="entry name" value="6-phosphogluconate dehydrogenase C-terminal like domain"/>
    <property type="match status" value="1"/>
</dbReference>
<gene>
    <name evidence="4" type="ORF">HLPCO_002356</name>
</gene>
<dbReference type="STRING" id="1033810.HLPCO_002356"/>
<dbReference type="GO" id="GO:0004665">
    <property type="term" value="F:prephenate dehydrogenase (NADP+) activity"/>
    <property type="evidence" value="ECO:0007669"/>
    <property type="project" value="InterPro"/>
</dbReference>